<feature type="compositionally biased region" description="Basic residues" evidence="1">
    <location>
        <begin position="17"/>
        <end position="29"/>
    </location>
</feature>
<organism evidence="2 3">
    <name type="scientific">Diploscapter pachys</name>
    <dbReference type="NCBI Taxonomy" id="2018661"/>
    <lineage>
        <taxon>Eukaryota</taxon>
        <taxon>Metazoa</taxon>
        <taxon>Ecdysozoa</taxon>
        <taxon>Nematoda</taxon>
        <taxon>Chromadorea</taxon>
        <taxon>Rhabditida</taxon>
        <taxon>Rhabditina</taxon>
        <taxon>Rhabditomorpha</taxon>
        <taxon>Rhabditoidea</taxon>
        <taxon>Rhabditidae</taxon>
        <taxon>Diploscapter</taxon>
    </lineage>
</organism>
<evidence type="ECO:0000313" key="3">
    <source>
        <dbReference type="Proteomes" id="UP000218231"/>
    </source>
</evidence>
<keyword evidence="3" id="KW-1185">Reference proteome</keyword>
<proteinExistence type="predicted"/>
<name>A0A2A2JRC9_9BILA</name>
<comment type="caution">
    <text evidence="2">The sequence shown here is derived from an EMBL/GenBank/DDBJ whole genome shotgun (WGS) entry which is preliminary data.</text>
</comment>
<protein>
    <submittedName>
        <fullName evidence="2">Uncharacterized protein</fullName>
    </submittedName>
</protein>
<feature type="region of interest" description="Disordered" evidence="1">
    <location>
        <begin position="1"/>
        <end position="53"/>
    </location>
</feature>
<reference evidence="2 3" key="1">
    <citation type="journal article" date="2017" name="Curr. Biol.">
        <title>Genome architecture and evolution of a unichromosomal asexual nematode.</title>
        <authorList>
            <person name="Fradin H."/>
            <person name="Zegar C."/>
            <person name="Gutwein M."/>
            <person name="Lucas J."/>
            <person name="Kovtun M."/>
            <person name="Corcoran D."/>
            <person name="Baugh L.R."/>
            <person name="Kiontke K."/>
            <person name="Gunsalus K."/>
            <person name="Fitch D.H."/>
            <person name="Piano F."/>
        </authorList>
    </citation>
    <scope>NUCLEOTIDE SEQUENCE [LARGE SCALE GENOMIC DNA]</scope>
    <source>
        <strain evidence="2">PF1309</strain>
    </source>
</reference>
<sequence length="130" mass="14475">MRNSKPTVAAKTSPPKLVRRTKPGVRAAKKLLDDELPETEPIGKDEPKSASGPEVDIECHLCNKALRISSAEQTETVLAHFIVHYAEEYGIERFSCCHCNQTSARREGVWREVVSVYLLVVLPGYPAKDN</sequence>
<gene>
    <name evidence="2" type="ORF">WR25_22025</name>
</gene>
<dbReference type="EMBL" id="LIAE01010269">
    <property type="protein sequence ID" value="PAV64203.1"/>
    <property type="molecule type" value="Genomic_DNA"/>
</dbReference>
<accession>A0A2A2JRC9</accession>
<dbReference type="AlphaFoldDB" id="A0A2A2JRC9"/>
<evidence type="ECO:0000313" key="2">
    <source>
        <dbReference type="EMBL" id="PAV64203.1"/>
    </source>
</evidence>
<evidence type="ECO:0000256" key="1">
    <source>
        <dbReference type="SAM" id="MobiDB-lite"/>
    </source>
</evidence>
<dbReference type="Proteomes" id="UP000218231">
    <property type="component" value="Unassembled WGS sequence"/>
</dbReference>